<organism evidence="3 4">
    <name type="scientific">Xanthobacter tagetidis</name>
    <dbReference type="NCBI Taxonomy" id="60216"/>
    <lineage>
        <taxon>Bacteria</taxon>
        <taxon>Pseudomonadati</taxon>
        <taxon>Pseudomonadota</taxon>
        <taxon>Alphaproteobacteria</taxon>
        <taxon>Hyphomicrobiales</taxon>
        <taxon>Xanthobacteraceae</taxon>
        <taxon>Xanthobacter</taxon>
    </lineage>
</organism>
<evidence type="ECO:0000313" key="4">
    <source>
        <dbReference type="Proteomes" id="UP000269692"/>
    </source>
</evidence>
<feature type="domain" description="YCII-related" evidence="2">
    <location>
        <begin position="22"/>
        <end position="91"/>
    </location>
</feature>
<dbReference type="InterPro" id="IPR011008">
    <property type="entry name" value="Dimeric_a/b-barrel"/>
</dbReference>
<reference evidence="3 4" key="1">
    <citation type="submission" date="2018-10" db="EMBL/GenBank/DDBJ databases">
        <title>Xanthobacter tagetidis genome sequencing and assembly.</title>
        <authorList>
            <person name="Maclea K.S."/>
            <person name="Goen A.E."/>
            <person name="Fatima S.A."/>
        </authorList>
    </citation>
    <scope>NUCLEOTIDE SEQUENCE [LARGE SCALE GENOMIC DNA]</scope>
    <source>
        <strain evidence="3 4">ATCC 700314</strain>
    </source>
</reference>
<dbReference type="InterPro" id="IPR005545">
    <property type="entry name" value="YCII"/>
</dbReference>
<protein>
    <recommendedName>
        <fullName evidence="2">YCII-related domain-containing protein</fullName>
    </recommendedName>
</protein>
<keyword evidence="4" id="KW-1185">Reference proteome</keyword>
<dbReference type="RefSeq" id="WP_121624192.1">
    <property type="nucleotide sequence ID" value="NZ_JACIIW010000007.1"/>
</dbReference>
<dbReference type="Proteomes" id="UP000269692">
    <property type="component" value="Unassembled WGS sequence"/>
</dbReference>
<dbReference type="EMBL" id="RCTF01000012">
    <property type="protein sequence ID" value="RLP76738.1"/>
    <property type="molecule type" value="Genomic_DNA"/>
</dbReference>
<dbReference type="Gene3D" id="3.30.70.1060">
    <property type="entry name" value="Dimeric alpha+beta barrel"/>
    <property type="match status" value="1"/>
</dbReference>
<name>A0A3L7AA86_9HYPH</name>
<comment type="similarity">
    <text evidence="1">Belongs to the YciI family.</text>
</comment>
<dbReference type="SUPFAM" id="SSF54909">
    <property type="entry name" value="Dimeric alpha+beta barrel"/>
    <property type="match status" value="1"/>
</dbReference>
<dbReference type="Pfam" id="PF03795">
    <property type="entry name" value="YCII"/>
    <property type="match status" value="1"/>
</dbReference>
<gene>
    <name evidence="3" type="ORF">D9R14_15245</name>
</gene>
<accession>A0A3L7AA86</accession>
<evidence type="ECO:0000313" key="3">
    <source>
        <dbReference type="EMBL" id="RLP76738.1"/>
    </source>
</evidence>
<evidence type="ECO:0000256" key="1">
    <source>
        <dbReference type="ARBA" id="ARBA00007689"/>
    </source>
</evidence>
<dbReference type="OrthoDB" id="6928805at2"/>
<comment type="caution">
    <text evidence="3">The sequence shown here is derived from an EMBL/GenBank/DDBJ whole genome shotgun (WGS) entry which is preliminary data.</text>
</comment>
<dbReference type="AlphaFoldDB" id="A0A3L7AA86"/>
<evidence type="ECO:0000259" key="2">
    <source>
        <dbReference type="Pfam" id="PF03795"/>
    </source>
</evidence>
<sequence>MAHYLLRLRPPRASFPEDASGAEMEAMGAHGAYWHRLAEGGPALAVGPVADPAGIWGMALVDVEDEGHAQALADADPIIAAGLGFAYEVMPVPSLILNRGAAPAGDER</sequence>
<proteinExistence type="inferred from homology"/>